<organism evidence="1 2">
    <name type="scientific">Malus baccata</name>
    <name type="common">Siberian crab apple</name>
    <name type="synonym">Pyrus baccata</name>
    <dbReference type="NCBI Taxonomy" id="106549"/>
    <lineage>
        <taxon>Eukaryota</taxon>
        <taxon>Viridiplantae</taxon>
        <taxon>Streptophyta</taxon>
        <taxon>Embryophyta</taxon>
        <taxon>Tracheophyta</taxon>
        <taxon>Spermatophyta</taxon>
        <taxon>Magnoliopsida</taxon>
        <taxon>eudicotyledons</taxon>
        <taxon>Gunneridae</taxon>
        <taxon>Pentapetalae</taxon>
        <taxon>rosids</taxon>
        <taxon>fabids</taxon>
        <taxon>Rosales</taxon>
        <taxon>Rosaceae</taxon>
        <taxon>Amygdaloideae</taxon>
        <taxon>Maleae</taxon>
        <taxon>Malus</taxon>
    </lineage>
</organism>
<sequence length="86" mass="10393">MEESSDLKYFDDTKSDYDIRMEKYDYLVVASWFSVEEEQMMQRIRNSLKKDFQTMCDEDDDDTNSKHSECKRRKAMVKKNKIKKGT</sequence>
<dbReference type="EMBL" id="VIEB01000697">
    <property type="protein sequence ID" value="TQD82999.1"/>
    <property type="molecule type" value="Genomic_DNA"/>
</dbReference>
<evidence type="ECO:0000313" key="2">
    <source>
        <dbReference type="Proteomes" id="UP000315295"/>
    </source>
</evidence>
<name>A0A540L9K2_MALBA</name>
<evidence type="ECO:0000313" key="1">
    <source>
        <dbReference type="EMBL" id="TQD82999.1"/>
    </source>
</evidence>
<keyword evidence="2" id="KW-1185">Reference proteome</keyword>
<dbReference type="Proteomes" id="UP000315295">
    <property type="component" value="Unassembled WGS sequence"/>
</dbReference>
<proteinExistence type="predicted"/>
<protein>
    <submittedName>
        <fullName evidence="1">Uncharacterized protein</fullName>
    </submittedName>
</protein>
<dbReference type="AlphaFoldDB" id="A0A540L9K2"/>
<comment type="caution">
    <text evidence="1">The sequence shown here is derived from an EMBL/GenBank/DDBJ whole genome shotgun (WGS) entry which is preliminary data.</text>
</comment>
<accession>A0A540L9K2</accession>
<gene>
    <name evidence="1" type="ORF">C1H46_031432</name>
</gene>
<reference evidence="1 2" key="1">
    <citation type="journal article" date="2019" name="G3 (Bethesda)">
        <title>Sequencing of a Wild Apple (Malus baccata) Genome Unravels the Differences Between Cultivated and Wild Apple Species Regarding Disease Resistance and Cold Tolerance.</title>
        <authorList>
            <person name="Chen X."/>
        </authorList>
    </citation>
    <scope>NUCLEOTIDE SEQUENCE [LARGE SCALE GENOMIC DNA]</scope>
    <source>
        <strain evidence="2">cv. Shandingzi</strain>
        <tissue evidence="1">Leaves</tissue>
    </source>
</reference>